<dbReference type="InterPro" id="IPR025961">
    <property type="entry name" value="Metal_resist"/>
</dbReference>
<name>A0A8F9TVE5_9BACT</name>
<proteinExistence type="predicted"/>
<dbReference type="Gene3D" id="1.20.120.1490">
    <property type="match status" value="1"/>
</dbReference>
<sequence length="143" mass="15867">MKKMALFLAAIAAVAAIACYLTLRVAQPRATADDIASHEWLHRELKLTDAQHQALAPIEQSFGEKQRRLADALRDANRQLARAMAEDKAYTPRVTAAVEHVHHCMGDLQKVSIEHVFAMRAVLTPEQGDKLLNLAQQALEHSP</sequence>
<gene>
    <name evidence="2" type="ORF">K0B96_16230</name>
</gene>
<dbReference type="AlphaFoldDB" id="A0A8F9TVE5"/>
<evidence type="ECO:0000313" key="2">
    <source>
        <dbReference type="EMBL" id="QYM78830.1"/>
    </source>
</evidence>
<feature type="signal peptide" evidence="1">
    <location>
        <begin position="1"/>
        <end position="18"/>
    </location>
</feature>
<evidence type="ECO:0000256" key="1">
    <source>
        <dbReference type="SAM" id="SignalP"/>
    </source>
</evidence>
<dbReference type="Pfam" id="PF13801">
    <property type="entry name" value="Metal_resist"/>
    <property type="match status" value="1"/>
</dbReference>
<dbReference type="EMBL" id="CP080507">
    <property type="protein sequence ID" value="QYM78830.1"/>
    <property type="molecule type" value="Genomic_DNA"/>
</dbReference>
<accession>A0A8F9TVE5</accession>
<organism evidence="2 3">
    <name type="scientific">Horticoccus luteus</name>
    <dbReference type="NCBI Taxonomy" id="2862869"/>
    <lineage>
        <taxon>Bacteria</taxon>
        <taxon>Pseudomonadati</taxon>
        <taxon>Verrucomicrobiota</taxon>
        <taxon>Opitutia</taxon>
        <taxon>Opitutales</taxon>
        <taxon>Opitutaceae</taxon>
        <taxon>Horticoccus</taxon>
    </lineage>
</organism>
<keyword evidence="3" id="KW-1185">Reference proteome</keyword>
<dbReference type="KEGG" id="ole:K0B96_16230"/>
<evidence type="ECO:0000313" key="3">
    <source>
        <dbReference type="Proteomes" id="UP000825051"/>
    </source>
</evidence>
<dbReference type="PROSITE" id="PS51257">
    <property type="entry name" value="PROKAR_LIPOPROTEIN"/>
    <property type="match status" value="1"/>
</dbReference>
<dbReference type="RefSeq" id="WP_220161934.1">
    <property type="nucleotide sequence ID" value="NZ_CP080507.1"/>
</dbReference>
<keyword evidence="1" id="KW-0732">Signal</keyword>
<protein>
    <submittedName>
        <fullName evidence="2">Periplasmic heavy metal sensor</fullName>
    </submittedName>
</protein>
<feature type="chain" id="PRO_5034963785" evidence="1">
    <location>
        <begin position="19"/>
        <end position="143"/>
    </location>
</feature>
<dbReference type="Proteomes" id="UP000825051">
    <property type="component" value="Chromosome"/>
</dbReference>
<reference evidence="2" key="1">
    <citation type="submission" date="2021-08" db="EMBL/GenBank/DDBJ databases">
        <title>Genome of a novel bacterium of the phylum Verrucomicrobia, Oleiharenicola sp. KSB-15.</title>
        <authorList>
            <person name="Chung J.-H."/>
            <person name="Ahn J.-H."/>
            <person name="Yoon Y."/>
            <person name="Kim D.-Y."/>
            <person name="An S.-H."/>
            <person name="Park I."/>
            <person name="Yeon J."/>
        </authorList>
    </citation>
    <scope>NUCLEOTIDE SEQUENCE</scope>
    <source>
        <strain evidence="2">KSB-15</strain>
    </source>
</reference>